<feature type="domain" description="Polymerase nucleotidyl transferase" evidence="1">
    <location>
        <begin position="34"/>
        <end position="110"/>
    </location>
</feature>
<dbReference type="AlphaFoldDB" id="A0A6S6THC2"/>
<evidence type="ECO:0000259" key="1">
    <source>
        <dbReference type="Pfam" id="PF01909"/>
    </source>
</evidence>
<proteinExistence type="predicted"/>
<name>A0A6S6THC2_9BACT</name>
<dbReference type="InterPro" id="IPR002934">
    <property type="entry name" value="Polymerase_NTP_transf_dom"/>
</dbReference>
<organism evidence="2">
    <name type="scientific">uncultured Sulfurovum sp</name>
    <dbReference type="NCBI Taxonomy" id="269237"/>
    <lineage>
        <taxon>Bacteria</taxon>
        <taxon>Pseudomonadati</taxon>
        <taxon>Campylobacterota</taxon>
        <taxon>Epsilonproteobacteria</taxon>
        <taxon>Campylobacterales</taxon>
        <taxon>Sulfurovaceae</taxon>
        <taxon>Sulfurovum</taxon>
        <taxon>environmental samples</taxon>
    </lineage>
</organism>
<protein>
    <submittedName>
        <fullName evidence="2">Nucleotidyltransferase</fullName>
    </submittedName>
</protein>
<dbReference type="CDD" id="cd05403">
    <property type="entry name" value="NT_KNTase_like"/>
    <property type="match status" value="1"/>
</dbReference>
<dbReference type="Pfam" id="PF01909">
    <property type="entry name" value="NTP_transf_2"/>
    <property type="match status" value="1"/>
</dbReference>
<dbReference type="InterPro" id="IPR043519">
    <property type="entry name" value="NT_sf"/>
</dbReference>
<keyword evidence="2" id="KW-0808">Transferase</keyword>
<reference evidence="2" key="1">
    <citation type="submission" date="2020-01" db="EMBL/GenBank/DDBJ databases">
        <authorList>
            <person name="Meier V. D."/>
            <person name="Meier V D."/>
        </authorList>
    </citation>
    <scope>NUCLEOTIDE SEQUENCE</scope>
    <source>
        <strain evidence="2">HLG_WM_MAG_06</strain>
    </source>
</reference>
<accession>A0A6S6THC2</accession>
<dbReference type="Gene3D" id="3.30.460.10">
    <property type="entry name" value="Beta Polymerase, domain 2"/>
    <property type="match status" value="1"/>
</dbReference>
<evidence type="ECO:0000313" key="2">
    <source>
        <dbReference type="EMBL" id="CAA6815857.1"/>
    </source>
</evidence>
<sequence>MLLWYNNLMNQTTILNYLSTVKDKYQEEGLVIKALFGSYSRNEANAQSDVDILVEAMPEFSEKYGFGAIARLREIQSEISHALGGISIDFADISGMGKTAKKFIIDRAIYV</sequence>
<dbReference type="SUPFAM" id="SSF81301">
    <property type="entry name" value="Nucleotidyltransferase"/>
    <property type="match status" value="1"/>
</dbReference>
<dbReference type="GO" id="GO:0016779">
    <property type="term" value="F:nucleotidyltransferase activity"/>
    <property type="evidence" value="ECO:0007669"/>
    <property type="project" value="InterPro"/>
</dbReference>
<dbReference type="EMBL" id="CACVAP010000083">
    <property type="protein sequence ID" value="CAA6815857.1"/>
    <property type="molecule type" value="Genomic_DNA"/>
</dbReference>
<gene>
    <name evidence="2" type="ORF">HELGO_WM7153</name>
</gene>